<dbReference type="Proteomes" id="UP000824120">
    <property type="component" value="Chromosome 10"/>
</dbReference>
<evidence type="ECO:0000313" key="1">
    <source>
        <dbReference type="EMBL" id="KAG5579385.1"/>
    </source>
</evidence>
<proteinExistence type="predicted"/>
<keyword evidence="2" id="KW-1185">Reference proteome</keyword>
<dbReference type="PANTHER" id="PTHR31286:SF164">
    <property type="entry name" value="ZINC FINGER, CCHC-TYPE"/>
    <property type="match status" value="1"/>
</dbReference>
<sequence>MISIKVSAKIGVYDNYNVFIDLINAEDYQNVWFRKVIKIDEMQMWLQKWYPDFKLEEDLPVALAWALLPICTPLALDAATLGRTMPRLAKIRVEMDLLKLLPESLWIGKEHEDSPLTRYTQKN</sequence>
<dbReference type="AlphaFoldDB" id="A0A9J5WU97"/>
<dbReference type="OrthoDB" id="10372854at2759"/>
<dbReference type="EMBL" id="JACXVP010000010">
    <property type="protein sequence ID" value="KAG5579385.1"/>
    <property type="molecule type" value="Genomic_DNA"/>
</dbReference>
<name>A0A9J5WU97_SOLCO</name>
<organism evidence="1 2">
    <name type="scientific">Solanum commersonii</name>
    <name type="common">Commerson's wild potato</name>
    <name type="synonym">Commerson's nightshade</name>
    <dbReference type="NCBI Taxonomy" id="4109"/>
    <lineage>
        <taxon>Eukaryota</taxon>
        <taxon>Viridiplantae</taxon>
        <taxon>Streptophyta</taxon>
        <taxon>Embryophyta</taxon>
        <taxon>Tracheophyta</taxon>
        <taxon>Spermatophyta</taxon>
        <taxon>Magnoliopsida</taxon>
        <taxon>eudicotyledons</taxon>
        <taxon>Gunneridae</taxon>
        <taxon>Pentapetalae</taxon>
        <taxon>asterids</taxon>
        <taxon>lamiids</taxon>
        <taxon>Solanales</taxon>
        <taxon>Solanaceae</taxon>
        <taxon>Solanoideae</taxon>
        <taxon>Solaneae</taxon>
        <taxon>Solanum</taxon>
    </lineage>
</organism>
<gene>
    <name evidence="1" type="ORF">H5410_050012</name>
</gene>
<accession>A0A9J5WU97</accession>
<comment type="caution">
    <text evidence="1">The sequence shown here is derived from an EMBL/GenBank/DDBJ whole genome shotgun (WGS) entry which is preliminary data.</text>
</comment>
<evidence type="ECO:0008006" key="3">
    <source>
        <dbReference type="Google" id="ProtNLM"/>
    </source>
</evidence>
<reference evidence="1 2" key="1">
    <citation type="submission" date="2020-09" db="EMBL/GenBank/DDBJ databases">
        <title>De no assembly of potato wild relative species, Solanum commersonii.</title>
        <authorList>
            <person name="Cho K."/>
        </authorList>
    </citation>
    <scope>NUCLEOTIDE SEQUENCE [LARGE SCALE GENOMIC DNA]</scope>
    <source>
        <strain evidence="1">LZ3.2</strain>
        <tissue evidence="1">Leaf</tissue>
    </source>
</reference>
<dbReference type="InterPro" id="IPR040256">
    <property type="entry name" value="At4g02000-like"/>
</dbReference>
<evidence type="ECO:0000313" key="2">
    <source>
        <dbReference type="Proteomes" id="UP000824120"/>
    </source>
</evidence>
<dbReference type="PANTHER" id="PTHR31286">
    <property type="entry name" value="GLYCINE-RICH CELL WALL STRUCTURAL PROTEIN 1.8-LIKE"/>
    <property type="match status" value="1"/>
</dbReference>
<protein>
    <recommendedName>
        <fullName evidence="3">DUF4283 domain-containing protein</fullName>
    </recommendedName>
</protein>